<feature type="transmembrane region" description="Helical" evidence="9">
    <location>
        <begin position="90"/>
        <end position="108"/>
    </location>
</feature>
<dbReference type="STRING" id="669502.SSDC_01870"/>
<dbReference type="EMBL" id="CP003468">
    <property type="protein sequence ID" value="AGS07058.1"/>
    <property type="molecule type" value="Genomic_DNA"/>
</dbReference>
<keyword evidence="6 9" id="KW-0378">Hydrolase</keyword>
<organism evidence="11 12">
    <name type="scientific">Candidatus Profftella armatura</name>
    <dbReference type="NCBI Taxonomy" id="669502"/>
    <lineage>
        <taxon>Bacteria</taxon>
        <taxon>Pseudomonadati</taxon>
        <taxon>Pseudomonadota</taxon>
        <taxon>Betaproteobacteria</taxon>
        <taxon>Candidatus Profftella</taxon>
    </lineage>
</organism>
<dbReference type="GO" id="GO:0006508">
    <property type="term" value="P:proteolysis"/>
    <property type="evidence" value="ECO:0007669"/>
    <property type="project" value="UniProtKB-KW"/>
</dbReference>
<comment type="pathway">
    <text evidence="9">Protein modification; lipoprotein biosynthesis (signal peptide cleavage).</text>
</comment>
<evidence type="ECO:0000313" key="12">
    <source>
        <dbReference type="Proteomes" id="UP000015216"/>
    </source>
</evidence>
<dbReference type="PANTHER" id="PTHR33695">
    <property type="entry name" value="LIPOPROTEIN SIGNAL PEPTIDASE"/>
    <property type="match status" value="1"/>
</dbReference>
<evidence type="ECO:0000256" key="7">
    <source>
        <dbReference type="ARBA" id="ARBA00022989"/>
    </source>
</evidence>
<protein>
    <recommendedName>
        <fullName evidence="9">Lipoprotein signal peptidase</fullName>
        <ecNumber evidence="9">3.4.23.36</ecNumber>
    </recommendedName>
    <alternativeName>
        <fullName evidence="9">Prolipoprotein signal peptidase</fullName>
    </alternativeName>
    <alternativeName>
        <fullName evidence="9">Signal peptidase II</fullName>
        <shortName evidence="9">SPase II</shortName>
    </alternativeName>
</protein>
<dbReference type="eggNOG" id="COG0597">
    <property type="taxonomic scope" value="Bacteria"/>
</dbReference>
<keyword evidence="5 9" id="KW-0064">Aspartyl protease</keyword>
<dbReference type="GO" id="GO:0005886">
    <property type="term" value="C:plasma membrane"/>
    <property type="evidence" value="ECO:0007669"/>
    <property type="project" value="UniProtKB-SubCell"/>
</dbReference>
<evidence type="ECO:0000256" key="10">
    <source>
        <dbReference type="RuleBase" id="RU004181"/>
    </source>
</evidence>
<dbReference type="KEGG" id="ssdc:SSDC_01870"/>
<proteinExistence type="inferred from homology"/>
<dbReference type="PANTHER" id="PTHR33695:SF1">
    <property type="entry name" value="LIPOPROTEIN SIGNAL PEPTIDASE"/>
    <property type="match status" value="1"/>
</dbReference>
<dbReference type="HOGENOM" id="CLU_083252_4_3_4"/>
<comment type="subcellular location">
    <subcellularLocation>
        <location evidence="9">Cell membrane</location>
        <topology evidence="9">Multi-pass membrane protein</topology>
    </subcellularLocation>
</comment>
<comment type="catalytic activity">
    <reaction evidence="9">
        <text>Release of signal peptides from bacterial membrane prolipoproteins. Hydrolyzes -Xaa-Yaa-Zaa-|-(S,diacylglyceryl)Cys-, in which Xaa is hydrophobic (preferably Leu), and Yaa (Ala or Ser) and Zaa (Gly or Ala) have small, neutral side chains.</text>
        <dbReference type="EC" id="3.4.23.36"/>
    </reaction>
</comment>
<evidence type="ECO:0000256" key="1">
    <source>
        <dbReference type="ARBA" id="ARBA00006139"/>
    </source>
</evidence>
<accession>S5RQ83</accession>
<feature type="transmembrane region" description="Helical" evidence="9">
    <location>
        <begin position="128"/>
        <end position="148"/>
    </location>
</feature>
<keyword evidence="2 9" id="KW-1003">Cell membrane</keyword>
<dbReference type="UniPathway" id="UPA00665"/>
<dbReference type="GeneID" id="301553242"/>
<comment type="similarity">
    <text evidence="1 9 10">Belongs to the peptidase A8 family.</text>
</comment>
<dbReference type="Proteomes" id="UP000015216">
    <property type="component" value="Chromosome"/>
</dbReference>
<evidence type="ECO:0000256" key="9">
    <source>
        <dbReference type="HAMAP-Rule" id="MF_00161"/>
    </source>
</evidence>
<sequence length="157" mass="19051">MKKNLLWIFLSFVISFVDQLSKIFITKLFIYKKILIINSFLNLFLIYNYKKIIFNLICEKIYLQQNILIIINIFIFFLVIYFFKIFIKEYIFCYGLSFFLGGAVGNFIDYVLYNYVIDFFDIHINCLHWFIFNISDSSIFIGIIIITLDKFKKYKIF</sequence>
<evidence type="ECO:0000256" key="4">
    <source>
        <dbReference type="ARBA" id="ARBA00022692"/>
    </source>
</evidence>
<feature type="active site" evidence="9">
    <location>
        <position position="118"/>
    </location>
</feature>
<keyword evidence="4 9" id="KW-0812">Transmembrane</keyword>
<dbReference type="GO" id="GO:0004190">
    <property type="term" value="F:aspartic-type endopeptidase activity"/>
    <property type="evidence" value="ECO:0007669"/>
    <property type="project" value="UniProtKB-UniRule"/>
</dbReference>
<comment type="function">
    <text evidence="9">This protein specifically catalyzes the removal of signal peptides from prolipoproteins.</text>
</comment>
<dbReference type="AlphaFoldDB" id="S5RQ83"/>
<reference evidence="11 12" key="1">
    <citation type="journal article" date="2013" name="Curr. Biol.">
        <title>Defensive bacteriome symbiont with a drastically reduced genome.</title>
        <authorList>
            <person name="Nakabachi A."/>
            <person name="Ueoka R."/>
            <person name="Oshima K."/>
            <person name="Teta R."/>
            <person name="Mangoni A."/>
            <person name="Gurgui M."/>
            <person name="Oldham N.J."/>
            <person name="van Echten-Deckert G."/>
            <person name="Okamura K."/>
            <person name="Yamamoto K."/>
            <person name="Inoue H."/>
            <person name="Ohkuma M."/>
            <person name="Hongoh Y."/>
            <person name="Miyagishima S.Y."/>
            <person name="Hattori M."/>
            <person name="Piel J."/>
            <person name="Fukatsu T."/>
        </authorList>
    </citation>
    <scope>NUCLEOTIDE SEQUENCE [LARGE SCALE GENOMIC DNA]</scope>
    <source>
        <strain evidence="11 12">DC</strain>
    </source>
</reference>
<dbReference type="EC" id="3.4.23.36" evidence="9"/>
<evidence type="ECO:0000256" key="2">
    <source>
        <dbReference type="ARBA" id="ARBA00022475"/>
    </source>
</evidence>
<name>S5RQ83_9PROT</name>
<evidence type="ECO:0000256" key="8">
    <source>
        <dbReference type="ARBA" id="ARBA00023136"/>
    </source>
</evidence>
<keyword evidence="11" id="KW-0449">Lipoprotein</keyword>
<dbReference type="Pfam" id="PF01252">
    <property type="entry name" value="Peptidase_A8"/>
    <property type="match status" value="1"/>
</dbReference>
<evidence type="ECO:0000313" key="11">
    <source>
        <dbReference type="EMBL" id="AGS07058.1"/>
    </source>
</evidence>
<dbReference type="RefSeq" id="WP_020915633.1">
    <property type="nucleotide sequence ID" value="NC_021885.1"/>
</dbReference>
<evidence type="ECO:0000256" key="5">
    <source>
        <dbReference type="ARBA" id="ARBA00022750"/>
    </source>
</evidence>
<keyword evidence="8 9" id="KW-0472">Membrane</keyword>
<keyword evidence="7 9" id="KW-1133">Transmembrane helix</keyword>
<dbReference type="InterPro" id="IPR001872">
    <property type="entry name" value="Peptidase_A8"/>
</dbReference>
<evidence type="ECO:0000256" key="6">
    <source>
        <dbReference type="ARBA" id="ARBA00022801"/>
    </source>
</evidence>
<feature type="transmembrane region" description="Helical" evidence="9">
    <location>
        <begin position="61"/>
        <end position="83"/>
    </location>
</feature>
<feature type="transmembrane region" description="Helical" evidence="9">
    <location>
        <begin position="30"/>
        <end position="49"/>
    </location>
</feature>
<dbReference type="OrthoDB" id="9810259at2"/>
<keyword evidence="3 9" id="KW-0645">Protease</keyword>
<keyword evidence="12" id="KW-1185">Reference proteome</keyword>
<evidence type="ECO:0000256" key="3">
    <source>
        <dbReference type="ARBA" id="ARBA00022670"/>
    </source>
</evidence>
<gene>
    <name evidence="9" type="primary">lspA</name>
    <name evidence="11" type="ORF">SSDC_01870</name>
</gene>
<dbReference type="HAMAP" id="MF_00161">
    <property type="entry name" value="LspA"/>
    <property type="match status" value="1"/>
</dbReference>
<feature type="active site" evidence="9">
    <location>
        <position position="136"/>
    </location>
</feature>
<dbReference type="PRINTS" id="PR00781">
    <property type="entry name" value="LIPOSIGPTASE"/>
</dbReference>